<organism evidence="1 2">
    <name type="scientific">Pistacia atlantica</name>
    <dbReference type="NCBI Taxonomy" id="434234"/>
    <lineage>
        <taxon>Eukaryota</taxon>
        <taxon>Viridiplantae</taxon>
        <taxon>Streptophyta</taxon>
        <taxon>Embryophyta</taxon>
        <taxon>Tracheophyta</taxon>
        <taxon>Spermatophyta</taxon>
        <taxon>Magnoliopsida</taxon>
        <taxon>eudicotyledons</taxon>
        <taxon>Gunneridae</taxon>
        <taxon>Pentapetalae</taxon>
        <taxon>rosids</taxon>
        <taxon>malvids</taxon>
        <taxon>Sapindales</taxon>
        <taxon>Anacardiaceae</taxon>
        <taxon>Pistacia</taxon>
    </lineage>
</organism>
<evidence type="ECO:0000313" key="1">
    <source>
        <dbReference type="EMBL" id="KAJ0086233.1"/>
    </source>
</evidence>
<evidence type="ECO:0000313" key="2">
    <source>
        <dbReference type="Proteomes" id="UP001164250"/>
    </source>
</evidence>
<keyword evidence="2" id="KW-1185">Reference proteome</keyword>
<accession>A0ACC1AIA4</accession>
<name>A0ACC1AIA4_9ROSI</name>
<proteinExistence type="predicted"/>
<reference evidence="2" key="1">
    <citation type="journal article" date="2023" name="G3 (Bethesda)">
        <title>Genome assembly and association tests identify interacting loci associated with vigor, precocity, and sex in interspecific pistachio rootstocks.</title>
        <authorList>
            <person name="Palmer W."/>
            <person name="Jacygrad E."/>
            <person name="Sagayaradj S."/>
            <person name="Cavanaugh K."/>
            <person name="Han R."/>
            <person name="Bertier L."/>
            <person name="Beede B."/>
            <person name="Kafkas S."/>
            <person name="Golino D."/>
            <person name="Preece J."/>
            <person name="Michelmore R."/>
        </authorList>
    </citation>
    <scope>NUCLEOTIDE SEQUENCE [LARGE SCALE GENOMIC DNA]</scope>
</reference>
<comment type="caution">
    <text evidence="1">The sequence shown here is derived from an EMBL/GenBank/DDBJ whole genome shotgun (WGS) entry which is preliminary data.</text>
</comment>
<dbReference type="EMBL" id="CM047906">
    <property type="protein sequence ID" value="KAJ0086233.1"/>
    <property type="molecule type" value="Genomic_DNA"/>
</dbReference>
<sequence>MVRRTRVALQSGGVIRALLWYQGEADTITLEDAESYKGRLEKFFTDLRSDLQDPMLPIIQVGLASGQGPFVDIVREAQLGSDLLNVQCVDAKGLLLEPDGLHLTTPSQVRLGEMLADAFLRSIPSPIKANAITGLESSRNISSEWQDLYLSEQKPQNLCWHHSLKRLGEILSQSKCILDKIMNMSKSSLLSVLLIAHCSVATSDLPKDIFILAGQSNMAGRGGVSSGKWSGDVPPECKPDPSILRLSAKLSWEVAHEPLHSDIDVGKTCGVGPGMAFANEVRLRANESRVGVVGLVPCAIGGTKITEWGKGTILYSELVRRANVSASEGGIIRAILWYQGESDTVRKEDAEAYAGNMKNFIMDLRSDLNNPSLLIIQVAIASGEGKYVDTVRKAQQGINIPLVKCVDAKGLRLKDDHLHLTTISEVHLGIKLAHAYLTTLK</sequence>
<gene>
    <name evidence="1" type="ORF">Patl1_08890</name>
</gene>
<dbReference type="Proteomes" id="UP001164250">
    <property type="component" value="Chromosome 10"/>
</dbReference>
<protein>
    <submittedName>
        <fullName evidence="1">Uncharacterized protein</fullName>
    </submittedName>
</protein>